<feature type="transmembrane region" description="Helical" evidence="2">
    <location>
        <begin position="86"/>
        <end position="104"/>
    </location>
</feature>
<proteinExistence type="inferred from homology"/>
<evidence type="ECO:0000313" key="5">
    <source>
        <dbReference type="Proteomes" id="UP001162164"/>
    </source>
</evidence>
<dbReference type="EMBL" id="JAPWTJ010003332">
    <property type="protein sequence ID" value="KAJ8958349.1"/>
    <property type="molecule type" value="Genomic_DNA"/>
</dbReference>
<sequence>MDMRVSTCNHINYPLRYGKLYIWSMKTLKSQGILNTKCGGNPDNGADILKFSCMPPFQTLFCQNEGRQTQLYSFFQAFHRKVYDTFSFYVVILMIVLKMAIYIVETCPRCSKFNVSLLTGGDFSFFRSPFHVNKQFYNRVDFEFQPTRTRNLQTNRTQLRATSLPIRTTRTSNSVISVTTCNSYSGKPHLILPIAKLTELITYPLLLQALQDNNGLSGGGSGAVSHFEPQVAMLCDVGPHGQEAYHPKYMTEQGEWMSDLYSKATCFKDKMDILNYCKKTAIKPLFFSFLGAVCTYS</sequence>
<comment type="similarity">
    <text evidence="1">Belongs to the APP family.</text>
</comment>
<dbReference type="InterPro" id="IPR036454">
    <property type="entry name" value="Amyloid_glyco_heparin-bd_sf"/>
</dbReference>
<organism evidence="4 5">
    <name type="scientific">Molorchus minor</name>
    <dbReference type="NCBI Taxonomy" id="1323400"/>
    <lineage>
        <taxon>Eukaryota</taxon>
        <taxon>Metazoa</taxon>
        <taxon>Ecdysozoa</taxon>
        <taxon>Arthropoda</taxon>
        <taxon>Hexapoda</taxon>
        <taxon>Insecta</taxon>
        <taxon>Pterygota</taxon>
        <taxon>Neoptera</taxon>
        <taxon>Endopterygota</taxon>
        <taxon>Coleoptera</taxon>
        <taxon>Polyphaga</taxon>
        <taxon>Cucujiformia</taxon>
        <taxon>Chrysomeloidea</taxon>
        <taxon>Cerambycidae</taxon>
        <taxon>Lamiinae</taxon>
        <taxon>Monochamini</taxon>
        <taxon>Molorchus</taxon>
    </lineage>
</organism>
<protein>
    <recommendedName>
        <fullName evidence="3">E1 domain-containing protein</fullName>
    </recommendedName>
</protein>
<evidence type="ECO:0000256" key="1">
    <source>
        <dbReference type="PROSITE-ProRule" id="PRU01217"/>
    </source>
</evidence>
<evidence type="ECO:0000256" key="2">
    <source>
        <dbReference type="SAM" id="Phobius"/>
    </source>
</evidence>
<feature type="domain" description="E1" evidence="3">
    <location>
        <begin position="225"/>
        <end position="297"/>
    </location>
</feature>
<keyword evidence="2" id="KW-0812">Transmembrane</keyword>
<name>A0ABQ9IR98_9CUCU</name>
<gene>
    <name evidence="4" type="ORF">NQ317_005285</name>
</gene>
<dbReference type="Gene3D" id="3.90.570.10">
    <property type="entry name" value="Amyloidogenic glycoprotein, heparin-binding domain"/>
    <property type="match status" value="1"/>
</dbReference>
<evidence type="ECO:0000313" key="4">
    <source>
        <dbReference type="EMBL" id="KAJ8958349.1"/>
    </source>
</evidence>
<accession>A0ABQ9IR98</accession>
<keyword evidence="5" id="KW-1185">Reference proteome</keyword>
<dbReference type="Proteomes" id="UP001162164">
    <property type="component" value="Unassembled WGS sequence"/>
</dbReference>
<dbReference type="InterPro" id="IPR008154">
    <property type="entry name" value="Amyloid_glyco_extra"/>
</dbReference>
<dbReference type="InterPro" id="IPR015849">
    <property type="entry name" value="Amyloid_glyco_heparin-bd"/>
</dbReference>
<comment type="caution">
    <text evidence="1">Lacks conserved residue(s) required for the propagation of feature annotation.</text>
</comment>
<keyword evidence="2" id="KW-0472">Membrane</keyword>
<dbReference type="SUPFAM" id="SSF56491">
    <property type="entry name" value="A heparin-binding domain"/>
    <property type="match status" value="1"/>
</dbReference>
<feature type="non-terminal residue" evidence="4">
    <location>
        <position position="297"/>
    </location>
</feature>
<evidence type="ECO:0000259" key="3">
    <source>
        <dbReference type="PROSITE" id="PS51869"/>
    </source>
</evidence>
<keyword evidence="2" id="KW-1133">Transmembrane helix</keyword>
<reference evidence="4" key="1">
    <citation type="journal article" date="2023" name="Insect Mol. Biol.">
        <title>Genome sequencing provides insights into the evolution of gene families encoding plant cell wall-degrading enzymes in longhorned beetles.</title>
        <authorList>
            <person name="Shin N.R."/>
            <person name="Okamura Y."/>
            <person name="Kirsch R."/>
            <person name="Pauchet Y."/>
        </authorList>
    </citation>
    <scope>NUCLEOTIDE SEQUENCE</scope>
    <source>
        <strain evidence="4">MMC_N1</strain>
    </source>
</reference>
<comment type="caution">
    <text evidence="4">The sequence shown here is derived from an EMBL/GenBank/DDBJ whole genome shotgun (WGS) entry which is preliminary data.</text>
</comment>
<dbReference type="PROSITE" id="PS51869">
    <property type="entry name" value="APP_E1"/>
    <property type="match status" value="1"/>
</dbReference>
<dbReference type="Pfam" id="PF02177">
    <property type="entry name" value="APP_N"/>
    <property type="match status" value="1"/>
</dbReference>